<organism evidence="13 14">
    <name type="scientific">Lates japonicus</name>
    <name type="common">Japanese lates</name>
    <dbReference type="NCBI Taxonomy" id="270547"/>
    <lineage>
        <taxon>Eukaryota</taxon>
        <taxon>Metazoa</taxon>
        <taxon>Chordata</taxon>
        <taxon>Craniata</taxon>
        <taxon>Vertebrata</taxon>
        <taxon>Euteleostomi</taxon>
        <taxon>Actinopterygii</taxon>
        <taxon>Neopterygii</taxon>
        <taxon>Teleostei</taxon>
        <taxon>Neoteleostei</taxon>
        <taxon>Acanthomorphata</taxon>
        <taxon>Carangaria</taxon>
        <taxon>Carangaria incertae sedis</taxon>
        <taxon>Centropomidae</taxon>
        <taxon>Lates</taxon>
    </lineage>
</organism>
<sequence length="247" mass="27544">MFFHCELVVLILALTLNGQVHTGEIYGGHEAKAHSRPYMVLLKRHMEDGETYYCGGFLLNEDFVMTAAHCQAKSFTALLGVHNVHNSNGIQHISVEDMFPHKHYNETELINDIMLLKLSSKANFSNNVRPIALADRGNGSLPKSCSVSGWGRNDRNSKYMSLKLMEVNVTLIDSQWCHEKKVYCSKGEAGPGEGDSGGPLVCEDGKTYGLVSTSHKTNPDGLYVYSYTKIPEYQDWIKQIVGHNGKF</sequence>
<dbReference type="Pfam" id="PF00089">
    <property type="entry name" value="Trypsin"/>
    <property type="match status" value="1"/>
</dbReference>
<dbReference type="InterPro" id="IPR033116">
    <property type="entry name" value="TRYPSIN_SER"/>
</dbReference>
<dbReference type="FunFam" id="2.40.10.10:FF:000005">
    <property type="entry name" value="Serine protease 37"/>
    <property type="match status" value="1"/>
</dbReference>
<dbReference type="InterPro" id="IPR018114">
    <property type="entry name" value="TRYPSIN_HIS"/>
</dbReference>
<dbReference type="CDD" id="cd00190">
    <property type="entry name" value="Tryp_SPc"/>
    <property type="match status" value="1"/>
</dbReference>
<accession>A0AAD3NIL0</accession>
<keyword evidence="6" id="KW-0865">Zymogen</keyword>
<evidence type="ECO:0000256" key="6">
    <source>
        <dbReference type="ARBA" id="ARBA00023145"/>
    </source>
</evidence>
<evidence type="ECO:0000256" key="7">
    <source>
        <dbReference type="ARBA" id="ARBA00023157"/>
    </source>
</evidence>
<dbReference type="GO" id="GO:0006508">
    <property type="term" value="P:proteolysis"/>
    <property type="evidence" value="ECO:0007669"/>
    <property type="project" value="UniProtKB-KW"/>
</dbReference>
<gene>
    <name evidence="13" type="ORF">AKAME5_002387200</name>
</gene>
<evidence type="ECO:0000256" key="2">
    <source>
        <dbReference type="ARBA" id="ARBA00022670"/>
    </source>
</evidence>
<dbReference type="PANTHER" id="PTHR24271:SF81">
    <property type="entry name" value="GRANZYME B"/>
    <property type="match status" value="1"/>
</dbReference>
<evidence type="ECO:0000256" key="9">
    <source>
        <dbReference type="ARBA" id="ARBA00038868"/>
    </source>
</evidence>
<evidence type="ECO:0000256" key="5">
    <source>
        <dbReference type="ARBA" id="ARBA00022825"/>
    </source>
</evidence>
<dbReference type="SUPFAM" id="SSF50494">
    <property type="entry name" value="Trypsin-like serine proteases"/>
    <property type="match status" value="1"/>
</dbReference>
<dbReference type="InterPro" id="IPR001314">
    <property type="entry name" value="Peptidase_S1A"/>
</dbReference>
<comment type="catalytic activity">
    <reaction evidence="8">
        <text>Preferential cleavage: Arg-|-Xaa, Lys-|-Xaa.</text>
        <dbReference type="EC" id="3.4.21.4"/>
    </reaction>
</comment>
<keyword evidence="4 10" id="KW-0378">Hydrolase</keyword>
<dbReference type="PANTHER" id="PTHR24271">
    <property type="entry name" value="KALLIKREIN-RELATED"/>
    <property type="match status" value="1"/>
</dbReference>
<comment type="subcellular location">
    <subcellularLocation>
        <location evidence="1">Secreted</location>
        <location evidence="1">Extracellular space</location>
    </subcellularLocation>
</comment>
<keyword evidence="7" id="KW-1015">Disulfide bond</keyword>
<keyword evidence="5 10" id="KW-0720">Serine protease</keyword>
<dbReference type="PROSITE" id="PS50240">
    <property type="entry name" value="TRYPSIN_DOM"/>
    <property type="match status" value="1"/>
</dbReference>
<dbReference type="SMART" id="SM00020">
    <property type="entry name" value="Tryp_SPc"/>
    <property type="match status" value="1"/>
</dbReference>
<dbReference type="AlphaFoldDB" id="A0AAD3NIL0"/>
<evidence type="ECO:0000256" key="11">
    <source>
        <dbReference type="SAM" id="SignalP"/>
    </source>
</evidence>
<dbReference type="InterPro" id="IPR001254">
    <property type="entry name" value="Trypsin_dom"/>
</dbReference>
<dbReference type="GO" id="GO:0005576">
    <property type="term" value="C:extracellular region"/>
    <property type="evidence" value="ECO:0007669"/>
    <property type="project" value="UniProtKB-SubCell"/>
</dbReference>
<feature type="signal peptide" evidence="11">
    <location>
        <begin position="1"/>
        <end position="22"/>
    </location>
</feature>
<keyword evidence="14" id="KW-1185">Reference proteome</keyword>
<keyword evidence="3 11" id="KW-0732">Signal</keyword>
<dbReference type="GO" id="GO:0004252">
    <property type="term" value="F:serine-type endopeptidase activity"/>
    <property type="evidence" value="ECO:0007669"/>
    <property type="project" value="UniProtKB-EC"/>
</dbReference>
<evidence type="ECO:0000259" key="12">
    <source>
        <dbReference type="PROSITE" id="PS50240"/>
    </source>
</evidence>
<dbReference type="Gene3D" id="2.40.10.10">
    <property type="entry name" value="Trypsin-like serine proteases"/>
    <property type="match status" value="2"/>
</dbReference>
<evidence type="ECO:0000256" key="1">
    <source>
        <dbReference type="ARBA" id="ARBA00004239"/>
    </source>
</evidence>
<dbReference type="PROSITE" id="PS00135">
    <property type="entry name" value="TRYPSIN_SER"/>
    <property type="match status" value="1"/>
</dbReference>
<evidence type="ECO:0000256" key="4">
    <source>
        <dbReference type="ARBA" id="ARBA00022801"/>
    </source>
</evidence>
<dbReference type="EC" id="3.4.21.4" evidence="9"/>
<feature type="domain" description="Peptidase S1" evidence="12">
    <location>
        <begin position="25"/>
        <end position="242"/>
    </location>
</feature>
<evidence type="ECO:0000256" key="8">
    <source>
        <dbReference type="ARBA" id="ARBA00036320"/>
    </source>
</evidence>
<evidence type="ECO:0000256" key="3">
    <source>
        <dbReference type="ARBA" id="ARBA00022729"/>
    </source>
</evidence>
<protein>
    <recommendedName>
        <fullName evidence="9">trypsin</fullName>
        <ecNumber evidence="9">3.4.21.4</ecNumber>
    </recommendedName>
</protein>
<comment type="caution">
    <text evidence="13">The sequence shown here is derived from an EMBL/GenBank/DDBJ whole genome shotgun (WGS) entry which is preliminary data.</text>
</comment>
<dbReference type="PROSITE" id="PS00134">
    <property type="entry name" value="TRYPSIN_HIS"/>
    <property type="match status" value="1"/>
</dbReference>
<feature type="chain" id="PRO_5041992213" description="trypsin" evidence="11">
    <location>
        <begin position="23"/>
        <end position="247"/>
    </location>
</feature>
<evidence type="ECO:0000313" key="13">
    <source>
        <dbReference type="EMBL" id="GLD72547.1"/>
    </source>
</evidence>
<evidence type="ECO:0000313" key="14">
    <source>
        <dbReference type="Proteomes" id="UP001279410"/>
    </source>
</evidence>
<dbReference type="InterPro" id="IPR043504">
    <property type="entry name" value="Peptidase_S1_PA_chymotrypsin"/>
</dbReference>
<dbReference type="PRINTS" id="PR00722">
    <property type="entry name" value="CHYMOTRYPSIN"/>
</dbReference>
<evidence type="ECO:0000256" key="10">
    <source>
        <dbReference type="RuleBase" id="RU363034"/>
    </source>
</evidence>
<name>A0AAD3NIL0_LATJO</name>
<proteinExistence type="predicted"/>
<reference evidence="13" key="1">
    <citation type="submission" date="2022-08" db="EMBL/GenBank/DDBJ databases">
        <title>Genome sequencing of akame (Lates japonicus).</title>
        <authorList>
            <person name="Hashiguchi Y."/>
            <person name="Takahashi H."/>
        </authorList>
    </citation>
    <scope>NUCLEOTIDE SEQUENCE</scope>
    <source>
        <strain evidence="13">Kochi</strain>
    </source>
</reference>
<dbReference type="InterPro" id="IPR009003">
    <property type="entry name" value="Peptidase_S1_PA"/>
</dbReference>
<keyword evidence="2 10" id="KW-0645">Protease</keyword>
<dbReference type="EMBL" id="BRZM01001087">
    <property type="protein sequence ID" value="GLD72547.1"/>
    <property type="molecule type" value="Genomic_DNA"/>
</dbReference>
<dbReference type="Proteomes" id="UP001279410">
    <property type="component" value="Unassembled WGS sequence"/>
</dbReference>